<dbReference type="GeneID" id="87812144"/>
<dbReference type="EMBL" id="CP086720">
    <property type="protein sequence ID" value="WOO85481.1"/>
    <property type="molecule type" value="Genomic_DNA"/>
</dbReference>
<accession>A0AAF1BL64</accession>
<feature type="transmembrane region" description="Helical" evidence="1">
    <location>
        <begin position="52"/>
        <end position="73"/>
    </location>
</feature>
<dbReference type="AlphaFoldDB" id="A0AAF1BL64"/>
<sequence length="209" mass="23149">MRRNVVRLAEVEAQAAPLRRNLYLSPEALFWLAASFAFARITASPFTDPERYFSSVVQLLSIFNVACMVTALTGSGQKPSCSPGILLLGFGMFELEFFASVAGVYAAITTVKDIIESLREISPALDGSRQILLGLEKFHAGDIDFLSADNLAEFRESVGDDDEIRASLRAFASDDKIAAAQEEVRRNYLRLVELSELLEAEVERYKEDV</sequence>
<keyword evidence="3" id="KW-1185">Reference proteome</keyword>
<keyword evidence="1" id="KW-0812">Transmembrane</keyword>
<evidence type="ECO:0000313" key="3">
    <source>
        <dbReference type="Proteomes" id="UP000827549"/>
    </source>
</evidence>
<proteinExistence type="predicted"/>
<name>A0AAF1BL64_9TREE</name>
<keyword evidence="1" id="KW-0472">Membrane</keyword>
<protein>
    <submittedName>
        <fullName evidence="2">Uncharacterized protein</fullName>
    </submittedName>
</protein>
<feature type="transmembrane region" description="Helical" evidence="1">
    <location>
        <begin position="28"/>
        <end position="46"/>
    </location>
</feature>
<feature type="transmembrane region" description="Helical" evidence="1">
    <location>
        <begin position="85"/>
        <end position="108"/>
    </location>
</feature>
<dbReference type="RefSeq" id="XP_062631507.1">
    <property type="nucleotide sequence ID" value="XM_062775523.1"/>
</dbReference>
<evidence type="ECO:0000313" key="2">
    <source>
        <dbReference type="EMBL" id="WOO85481.1"/>
    </source>
</evidence>
<organism evidence="2 3">
    <name type="scientific">Vanrija pseudolonga</name>
    <dbReference type="NCBI Taxonomy" id="143232"/>
    <lineage>
        <taxon>Eukaryota</taxon>
        <taxon>Fungi</taxon>
        <taxon>Dikarya</taxon>
        <taxon>Basidiomycota</taxon>
        <taxon>Agaricomycotina</taxon>
        <taxon>Tremellomycetes</taxon>
        <taxon>Trichosporonales</taxon>
        <taxon>Trichosporonaceae</taxon>
        <taxon>Vanrija</taxon>
    </lineage>
</organism>
<dbReference type="Proteomes" id="UP000827549">
    <property type="component" value="Chromosome 7"/>
</dbReference>
<evidence type="ECO:0000256" key="1">
    <source>
        <dbReference type="SAM" id="Phobius"/>
    </source>
</evidence>
<keyword evidence="1" id="KW-1133">Transmembrane helix</keyword>
<reference evidence="2" key="1">
    <citation type="submission" date="2023-10" db="EMBL/GenBank/DDBJ databases">
        <authorList>
            <person name="Noh H."/>
        </authorList>
    </citation>
    <scope>NUCLEOTIDE SEQUENCE</scope>
    <source>
        <strain evidence="2">DUCC4014</strain>
    </source>
</reference>
<gene>
    <name evidence="2" type="ORF">LOC62_07G008980</name>
</gene>